<evidence type="ECO:0000256" key="1">
    <source>
        <dbReference type="SAM" id="Phobius"/>
    </source>
</evidence>
<dbReference type="Pfam" id="PF00873">
    <property type="entry name" value="ACR_tran"/>
    <property type="match status" value="1"/>
</dbReference>
<dbReference type="GO" id="GO:0042910">
    <property type="term" value="F:xenobiotic transmembrane transporter activity"/>
    <property type="evidence" value="ECO:0007669"/>
    <property type="project" value="TreeGrafter"/>
</dbReference>
<evidence type="ECO:0000313" key="3">
    <source>
        <dbReference type="Proteomes" id="UP000013085"/>
    </source>
</evidence>
<feature type="transmembrane region" description="Helical" evidence="1">
    <location>
        <begin position="433"/>
        <end position="454"/>
    </location>
</feature>
<feature type="transmembrane region" description="Helical" evidence="1">
    <location>
        <begin position="903"/>
        <end position="924"/>
    </location>
</feature>
<feature type="transmembrane region" description="Helical" evidence="1">
    <location>
        <begin position="951"/>
        <end position="969"/>
    </location>
</feature>
<dbReference type="AlphaFoldDB" id="A0A0E2HNJ0"/>
<keyword evidence="1" id="KW-0812">Transmembrane</keyword>
<dbReference type="GeneID" id="57963273"/>
<dbReference type="SUPFAM" id="SSF82693">
    <property type="entry name" value="Multidrug efflux transporter AcrB pore domain, PN1, PN2, PC1 and PC2 subdomains"/>
    <property type="match status" value="3"/>
</dbReference>
<dbReference type="Gene3D" id="3.30.70.1440">
    <property type="entry name" value="Multidrug efflux transporter AcrB pore domain"/>
    <property type="match status" value="1"/>
</dbReference>
<dbReference type="InterPro" id="IPR001036">
    <property type="entry name" value="Acrflvin-R"/>
</dbReference>
<protein>
    <submittedName>
        <fullName evidence="2">Acriflavin resistance protein</fullName>
    </submittedName>
</protein>
<name>A0A0E2HNJ0_9FIRM</name>
<keyword evidence="1" id="KW-1133">Transmembrane helix</keyword>
<gene>
    <name evidence="2" type="ORF">HMPREF1090_02567</name>
</gene>
<accession>A0A0E2HNJ0</accession>
<evidence type="ECO:0000313" key="2">
    <source>
        <dbReference type="EMBL" id="ENZ13672.1"/>
    </source>
</evidence>
<dbReference type="Gene3D" id="3.30.2090.10">
    <property type="entry name" value="Multidrug efflux transporter AcrB TolC docking domain, DN and DC subdomains"/>
    <property type="match status" value="2"/>
</dbReference>
<dbReference type="Gene3D" id="1.20.1640.10">
    <property type="entry name" value="Multidrug efflux transporter AcrB transmembrane domain"/>
    <property type="match status" value="2"/>
</dbReference>
<dbReference type="PRINTS" id="PR00702">
    <property type="entry name" value="ACRIFLAVINRP"/>
</dbReference>
<feature type="transmembrane region" description="Helical" evidence="1">
    <location>
        <begin position="526"/>
        <end position="545"/>
    </location>
</feature>
<comment type="caution">
    <text evidence="2">The sequence shown here is derived from an EMBL/GenBank/DDBJ whole genome shotgun (WGS) entry which is preliminary data.</text>
</comment>
<feature type="transmembrane region" description="Helical" evidence="1">
    <location>
        <begin position="981"/>
        <end position="1004"/>
    </location>
</feature>
<dbReference type="InterPro" id="IPR027463">
    <property type="entry name" value="AcrB_DN_DC_subdom"/>
</dbReference>
<dbReference type="PANTHER" id="PTHR32063">
    <property type="match status" value="1"/>
</dbReference>
<dbReference type="HOGENOM" id="CLU_002755_1_2_9"/>
<feature type="transmembrane region" description="Helical" evidence="1">
    <location>
        <begin position="848"/>
        <end position="868"/>
    </location>
</feature>
<dbReference type="SUPFAM" id="SSF82866">
    <property type="entry name" value="Multidrug efflux transporter AcrB transmembrane domain"/>
    <property type="match status" value="2"/>
</dbReference>
<dbReference type="SUPFAM" id="SSF82714">
    <property type="entry name" value="Multidrug efflux transporter AcrB TolC docking domain, DN and DC subdomains"/>
    <property type="match status" value="2"/>
</dbReference>
<reference evidence="2 3" key="1">
    <citation type="submission" date="2013-01" db="EMBL/GenBank/DDBJ databases">
        <title>The Genome Sequence of Clostridium clostridioforme 90A8.</title>
        <authorList>
            <consortium name="The Broad Institute Genome Sequencing Platform"/>
            <person name="Earl A."/>
            <person name="Ward D."/>
            <person name="Feldgarden M."/>
            <person name="Gevers D."/>
            <person name="Courvalin P."/>
            <person name="Lambert T."/>
            <person name="Walker B."/>
            <person name="Young S.K."/>
            <person name="Zeng Q."/>
            <person name="Gargeya S."/>
            <person name="Fitzgerald M."/>
            <person name="Haas B."/>
            <person name="Abouelleil A."/>
            <person name="Alvarado L."/>
            <person name="Arachchi H.M."/>
            <person name="Berlin A.M."/>
            <person name="Chapman S.B."/>
            <person name="Dewar J."/>
            <person name="Goldberg J."/>
            <person name="Griggs A."/>
            <person name="Gujja S."/>
            <person name="Hansen M."/>
            <person name="Howarth C."/>
            <person name="Imamovic A."/>
            <person name="Larimer J."/>
            <person name="McCowan C."/>
            <person name="Murphy C."/>
            <person name="Neiman D."/>
            <person name="Pearson M."/>
            <person name="Priest M."/>
            <person name="Roberts A."/>
            <person name="Saif S."/>
            <person name="Shea T."/>
            <person name="Sisk P."/>
            <person name="Sykes S."/>
            <person name="Wortman J."/>
            <person name="Nusbaum C."/>
            <person name="Birren B."/>
        </authorList>
    </citation>
    <scope>NUCLEOTIDE SEQUENCE [LARGE SCALE GENOMIC DNA]</scope>
    <source>
        <strain evidence="2 3">90A8</strain>
    </source>
</reference>
<proteinExistence type="predicted"/>
<dbReference type="EMBL" id="AGYR01000029">
    <property type="protein sequence ID" value="ENZ13672.1"/>
    <property type="molecule type" value="Genomic_DNA"/>
</dbReference>
<dbReference type="Gene3D" id="3.30.70.1430">
    <property type="entry name" value="Multidrug efflux transporter AcrB pore domain"/>
    <property type="match status" value="2"/>
</dbReference>
<organism evidence="2 3">
    <name type="scientific">[Clostridium] clostridioforme 90A8</name>
    <dbReference type="NCBI Taxonomy" id="999408"/>
    <lineage>
        <taxon>Bacteria</taxon>
        <taxon>Bacillati</taxon>
        <taxon>Bacillota</taxon>
        <taxon>Clostridia</taxon>
        <taxon>Lachnospirales</taxon>
        <taxon>Lachnospiraceae</taxon>
        <taxon>Enterocloster</taxon>
    </lineage>
</organism>
<dbReference type="Gene3D" id="3.30.70.1320">
    <property type="entry name" value="Multidrug efflux transporter AcrB pore domain like"/>
    <property type="match status" value="1"/>
</dbReference>
<feature type="transmembrane region" description="Helical" evidence="1">
    <location>
        <begin position="335"/>
        <end position="354"/>
    </location>
</feature>
<dbReference type="GO" id="GO:0005886">
    <property type="term" value="C:plasma membrane"/>
    <property type="evidence" value="ECO:0007669"/>
    <property type="project" value="TreeGrafter"/>
</dbReference>
<dbReference type="RefSeq" id="WP_002585706.1">
    <property type="nucleotide sequence ID" value="NZ_KB851021.1"/>
</dbReference>
<keyword evidence="1" id="KW-0472">Membrane</keyword>
<dbReference type="PATRIC" id="fig|999408.3.peg.2774"/>
<sequence>MGLTKLVLRRPVSTVLAILCLIVFGLSSVMKSPLELMPDMNMSMMIVMTVYSGASPDDVSELVTKPIEDRASTLSGLDTISSQSKENMSIVMLKYKYGTDMNDAYDDLKKQMDLAKAELPEDADDPIMLELNTSLKPNVIMAVSHGEDDDLYNYVNNEVVPEFEKLSTAAEVSITGGLQKYIKVELMPEKLKQYGVSMSSIASDIAGSDITYPAGDTQVGDQKLSVSTEQPFETMDSLNDIPLTVSGNQTVYLSDVAKVYMGADDVESIARYKAENGLPEDIVALTISKQQDAATLDVSKDVKRVVNELTAKDPSLQITIVDDDKDSIMSSLSSVIETMILAIIISMVIIWLFFGDLKASMIVGSSIPVSILSSLILMQLMGFSLNVITLSALVLGVGMMVDNSTVVLESCFRATDDTGFREFSKAALNGTGVVYQSVIGSTLTTCVVFLPLAMLGGMTGQMFRPLGFTIVFCMTASLISAITVVPLCYMIYKPVEKKTAPLSRPVEKMQQAYRGIMTKLLKKRGLVMLASVALLLFSFFIARFLRVEMMAEDDQGQISITAEVKPGMKIDKVDRVMKQIEDIISQQEDVESYITLAGSSGLSMSSDPSITVYLKKDRKMETDQVVRLWKQQLGGISDTNITVEAYSQVSAMMGSDDEYSVDLQSTNYDDLKAVSDHVAENLSKRPELTKVHSSLENAASVVKVTVNPIKARAAGLTPAQIGGTLNNMLSGTTPTSLNIDGNDIDVKVEYPKERYKTLDQIETITLQTPKGSSVALTDVADIHFADSPASITRQDKQYRATISGIYTENSDKNTKSRLLSEVVQPVVSDNANVTIAQNQMDESMTEEFTALFQAIALAIFLVFVVMAAQFESPKFSIMVMTTIPFCLIGAFGLLWLADSAISMTSLLGFLMLVGTVVNNGILYVDTVNQYRREMDLNTALVEAGATRLRPILMTTLTTVVSMVPMALALGDSGSTTQGLALVNIGGLTASTILSLLMLPAYYSLMNGGGKKRMIIAD</sequence>
<dbReference type="PANTHER" id="PTHR32063:SF0">
    <property type="entry name" value="SWARMING MOTILITY PROTEIN SWRC"/>
    <property type="match status" value="1"/>
</dbReference>
<dbReference type="Proteomes" id="UP000013085">
    <property type="component" value="Unassembled WGS sequence"/>
</dbReference>
<feature type="transmembrane region" description="Helical" evidence="1">
    <location>
        <begin position="466"/>
        <end position="492"/>
    </location>
</feature>
<feature type="transmembrane region" description="Helical" evidence="1">
    <location>
        <begin position="875"/>
        <end position="897"/>
    </location>
</feature>